<dbReference type="CDD" id="cd22162">
    <property type="entry name" value="F-box_AtSKIP3-like"/>
    <property type="match status" value="1"/>
</dbReference>
<dbReference type="PROSITE" id="PS50181">
    <property type="entry name" value="FBOX"/>
    <property type="match status" value="1"/>
</dbReference>
<dbReference type="Proteomes" id="UP000237105">
    <property type="component" value="Unassembled WGS sequence"/>
</dbReference>
<feature type="domain" description="F-box" evidence="1">
    <location>
        <begin position="8"/>
        <end position="54"/>
    </location>
</feature>
<dbReference type="Pfam" id="PF12937">
    <property type="entry name" value="F-box-like"/>
    <property type="match status" value="1"/>
</dbReference>
<comment type="caution">
    <text evidence="2">The sequence shown here is derived from an EMBL/GenBank/DDBJ whole genome shotgun (WGS) entry which is preliminary data.</text>
</comment>
<dbReference type="EMBL" id="JXTB01000101">
    <property type="protein sequence ID" value="PON63760.1"/>
    <property type="molecule type" value="Genomic_DNA"/>
</dbReference>
<dbReference type="InterPro" id="IPR001810">
    <property type="entry name" value="F-box_dom"/>
</dbReference>
<organism evidence="2 3">
    <name type="scientific">Parasponia andersonii</name>
    <name type="common">Sponia andersonii</name>
    <dbReference type="NCBI Taxonomy" id="3476"/>
    <lineage>
        <taxon>Eukaryota</taxon>
        <taxon>Viridiplantae</taxon>
        <taxon>Streptophyta</taxon>
        <taxon>Embryophyta</taxon>
        <taxon>Tracheophyta</taxon>
        <taxon>Spermatophyta</taxon>
        <taxon>Magnoliopsida</taxon>
        <taxon>eudicotyledons</taxon>
        <taxon>Gunneridae</taxon>
        <taxon>Pentapetalae</taxon>
        <taxon>rosids</taxon>
        <taxon>fabids</taxon>
        <taxon>Rosales</taxon>
        <taxon>Cannabaceae</taxon>
        <taxon>Parasponia</taxon>
    </lineage>
</organism>
<keyword evidence="3" id="KW-1185">Reference proteome</keyword>
<sequence length="121" mass="13318">MEGEMSSEVNILDLPEDCISHILSLTSPGDVCRCATVSTKFRRAAQSDVVWNQFLPSCLEEILSGSAFASKKDLYFQLCGSGILIDGGNNKVVFYEIPSKEISVIVVCGGRQEDRLYIHRA</sequence>
<dbReference type="PANTHER" id="PTHR32278">
    <property type="entry name" value="F-BOX DOMAIN-CONTAINING PROTEIN"/>
    <property type="match status" value="1"/>
</dbReference>
<dbReference type="PANTHER" id="PTHR32278:SF111">
    <property type="entry name" value="F-BOX PROTEIN PP2-B12-RELATED"/>
    <property type="match status" value="1"/>
</dbReference>
<dbReference type="OrthoDB" id="1193644at2759"/>
<evidence type="ECO:0000313" key="3">
    <source>
        <dbReference type="Proteomes" id="UP000237105"/>
    </source>
</evidence>
<dbReference type="SUPFAM" id="SSF81383">
    <property type="entry name" value="F-box domain"/>
    <property type="match status" value="1"/>
</dbReference>
<dbReference type="InterPro" id="IPR036047">
    <property type="entry name" value="F-box-like_dom_sf"/>
</dbReference>
<gene>
    <name evidence="2" type="ORF">PanWU01x14_129160</name>
</gene>
<evidence type="ECO:0000313" key="2">
    <source>
        <dbReference type="EMBL" id="PON63760.1"/>
    </source>
</evidence>
<proteinExistence type="predicted"/>
<evidence type="ECO:0000259" key="1">
    <source>
        <dbReference type="PROSITE" id="PS50181"/>
    </source>
</evidence>
<accession>A0A2P5CRT2</accession>
<dbReference type="AlphaFoldDB" id="A0A2P5CRT2"/>
<dbReference type="SMART" id="SM00256">
    <property type="entry name" value="FBOX"/>
    <property type="match status" value="1"/>
</dbReference>
<reference evidence="3" key="1">
    <citation type="submission" date="2016-06" db="EMBL/GenBank/DDBJ databases">
        <title>Parallel loss of symbiosis genes in relatives of nitrogen-fixing non-legume Parasponia.</title>
        <authorList>
            <person name="Van Velzen R."/>
            <person name="Holmer R."/>
            <person name="Bu F."/>
            <person name="Rutten L."/>
            <person name="Van Zeijl A."/>
            <person name="Liu W."/>
            <person name="Santuari L."/>
            <person name="Cao Q."/>
            <person name="Sharma T."/>
            <person name="Shen D."/>
            <person name="Roswanjaya Y."/>
            <person name="Wardhani T."/>
            <person name="Kalhor M.S."/>
            <person name="Jansen J."/>
            <person name="Van den Hoogen J."/>
            <person name="Gungor B."/>
            <person name="Hartog M."/>
            <person name="Hontelez J."/>
            <person name="Verver J."/>
            <person name="Yang W.-C."/>
            <person name="Schijlen E."/>
            <person name="Repin R."/>
            <person name="Schilthuizen M."/>
            <person name="Schranz E."/>
            <person name="Heidstra R."/>
            <person name="Miyata K."/>
            <person name="Fedorova E."/>
            <person name="Kohlen W."/>
            <person name="Bisseling T."/>
            <person name="Smit S."/>
            <person name="Geurts R."/>
        </authorList>
    </citation>
    <scope>NUCLEOTIDE SEQUENCE [LARGE SCALE GENOMIC DNA]</scope>
    <source>
        <strain evidence="3">cv. WU1-14</strain>
    </source>
</reference>
<protein>
    <submittedName>
        <fullName evidence="2">F-box domain containing protein</fullName>
    </submittedName>
</protein>
<dbReference type="Gene3D" id="1.20.1280.50">
    <property type="match status" value="1"/>
</dbReference>
<dbReference type="STRING" id="3476.A0A2P5CRT2"/>
<name>A0A2P5CRT2_PARAD</name>